<evidence type="ECO:0000313" key="12">
    <source>
        <dbReference type="EMBL" id="KAF4103965.1"/>
    </source>
</evidence>
<gene>
    <name evidence="12" type="ORF">G5714_014952</name>
</gene>
<dbReference type="PANTHER" id="PTHR14234:SF19">
    <property type="entry name" value="RIM-BINDING PROTEIN, ISOFORM F"/>
    <property type="match status" value="1"/>
</dbReference>
<dbReference type="InterPro" id="IPR018338">
    <property type="entry name" value="Carbonic_anhydrase_a-class_CS"/>
</dbReference>
<dbReference type="FunFam" id="2.30.30.40:FF:000016">
    <property type="entry name" value="RIMS-binding protein 2 isoform X2"/>
    <property type="match status" value="1"/>
</dbReference>
<dbReference type="InterPro" id="IPR036398">
    <property type="entry name" value="CA_dom_sf"/>
</dbReference>
<evidence type="ECO:0000256" key="4">
    <source>
        <dbReference type="ARBA" id="ARBA00022443"/>
    </source>
</evidence>
<evidence type="ECO:0000256" key="8">
    <source>
        <dbReference type="ARBA" id="ARBA00023239"/>
    </source>
</evidence>
<dbReference type="InterPro" id="IPR040325">
    <property type="entry name" value="RIMBP1/2/3"/>
</dbReference>
<dbReference type="CDD" id="cd12012">
    <property type="entry name" value="SH3_RIM-BP_2"/>
    <property type="match status" value="1"/>
</dbReference>
<keyword evidence="7" id="KW-0325">Glycoprotein</keyword>
<dbReference type="PANTHER" id="PTHR14234">
    <property type="entry name" value="RIM BINDING PROTEIN-RELATED"/>
    <property type="match status" value="1"/>
</dbReference>
<keyword evidence="13" id="KW-1185">Reference proteome</keyword>
<dbReference type="FunFam" id="3.10.200.10:FF:000003">
    <property type="entry name" value="Carbonic anhydrase 12"/>
    <property type="match status" value="1"/>
</dbReference>
<dbReference type="InterPro" id="IPR041874">
    <property type="entry name" value="CA4/CA15"/>
</dbReference>
<dbReference type="InterPro" id="IPR001148">
    <property type="entry name" value="CA_dom"/>
</dbReference>
<evidence type="ECO:0000256" key="7">
    <source>
        <dbReference type="ARBA" id="ARBA00023180"/>
    </source>
</evidence>
<evidence type="ECO:0000256" key="5">
    <source>
        <dbReference type="ARBA" id="ARBA00022723"/>
    </source>
</evidence>
<name>A0A7J6CBH4_9TELE</name>
<dbReference type="SUPFAM" id="SSF51069">
    <property type="entry name" value="Carbonic anhydrase"/>
    <property type="match status" value="1"/>
</dbReference>
<dbReference type="GO" id="GO:0004089">
    <property type="term" value="F:carbonate dehydratase activity"/>
    <property type="evidence" value="ECO:0007669"/>
    <property type="project" value="UniProtKB-EC"/>
</dbReference>
<dbReference type="GO" id="GO:0007274">
    <property type="term" value="P:neuromuscular synaptic transmission"/>
    <property type="evidence" value="ECO:0007669"/>
    <property type="project" value="TreeGrafter"/>
</dbReference>
<protein>
    <recommendedName>
        <fullName evidence="3">carbonic anhydrase</fullName>
        <ecNumber evidence="3">4.2.1.1</ecNumber>
    </recommendedName>
</protein>
<accession>A0A7J6CBH4</accession>
<comment type="similarity">
    <text evidence="2">Belongs to the alpha-carbonic anhydrase family.</text>
</comment>
<organism evidence="12 13">
    <name type="scientific">Onychostoma macrolepis</name>
    <dbReference type="NCBI Taxonomy" id="369639"/>
    <lineage>
        <taxon>Eukaryota</taxon>
        <taxon>Metazoa</taxon>
        <taxon>Chordata</taxon>
        <taxon>Craniata</taxon>
        <taxon>Vertebrata</taxon>
        <taxon>Euteleostomi</taxon>
        <taxon>Actinopterygii</taxon>
        <taxon>Neopterygii</taxon>
        <taxon>Teleostei</taxon>
        <taxon>Ostariophysi</taxon>
        <taxon>Cypriniformes</taxon>
        <taxon>Cyprinidae</taxon>
        <taxon>Acrossocheilinae</taxon>
        <taxon>Onychostoma</taxon>
    </lineage>
</organism>
<dbReference type="GO" id="GO:0045202">
    <property type="term" value="C:synapse"/>
    <property type="evidence" value="ECO:0007669"/>
    <property type="project" value="GOC"/>
</dbReference>
<dbReference type="FunFam" id="2.30.30.40:FF:000023">
    <property type="entry name" value="RIMS-binding protein 2 isoform F"/>
    <property type="match status" value="1"/>
</dbReference>
<comment type="caution">
    <text evidence="12">The sequence shown here is derived from an EMBL/GenBank/DDBJ whole genome shotgun (WGS) entry which is preliminary data.</text>
</comment>
<dbReference type="Gene3D" id="2.30.30.40">
    <property type="entry name" value="SH3 Domains"/>
    <property type="match status" value="2"/>
</dbReference>
<dbReference type="CDD" id="cd03117">
    <property type="entry name" value="alpha_CA_IV_XV_like"/>
    <property type="match status" value="1"/>
</dbReference>
<keyword evidence="6" id="KW-0862">Zinc</keyword>
<keyword evidence="4 9" id="KW-0728">SH3 domain</keyword>
<comment type="cofactor">
    <cofactor evidence="1">
        <name>Zn(2+)</name>
        <dbReference type="ChEBI" id="CHEBI:29105"/>
    </cofactor>
</comment>
<sequence length="459" mass="51139">MIGMDVYLYPDGLRVATPEDIEDCESEREMFDPNVRLFVALFSYNPAVMSPNPETMEEELPFEQGQIIKVYGDKDADGFYSGETGGHFGFVPSNMVSEIPVEDGELKLHLFQQGFLPEDTPSIAPSETSSVTDGVKVHRMVAIFDYDPWESSPNMDIEDELPFRAGDIIYVFGEMDSDGFYYGDLHGYRGPDDWASVAGACGNTKQSPINIVTKKTVFDSRLNPVQFTGYQNTINTVITNNGHTVQVNLPDRAAINGASLGANYKAQQLHLHWGKNGGPGSEHTIDGEKYPMELHIVHIKENYSSVEQAIDDPSGVAVLGFFYEESQSVNKKYDGFINSLKNITHPGTNVTLSAVSLDMLILPHNEMERYFRYQGSLTTPGCSEAVVWTIFEKAIPLSKEQLSAFSNLMFSDGTAMVNTYRPIQLQYEREVYYSRSYVFCVSTALLVSSVFTSLYVLAV</sequence>
<evidence type="ECO:0000259" key="10">
    <source>
        <dbReference type="PROSITE" id="PS50002"/>
    </source>
</evidence>
<dbReference type="InterPro" id="IPR035753">
    <property type="entry name" value="RIM-BP_SH3_2"/>
</dbReference>
<dbReference type="InterPro" id="IPR001452">
    <property type="entry name" value="SH3_domain"/>
</dbReference>
<feature type="domain" description="Alpha-carbonic anhydrase" evidence="11">
    <location>
        <begin position="178"/>
        <end position="435"/>
    </location>
</feature>
<dbReference type="GO" id="GO:0008270">
    <property type="term" value="F:zinc ion binding"/>
    <property type="evidence" value="ECO:0007669"/>
    <property type="project" value="InterPro"/>
</dbReference>
<dbReference type="AlphaFoldDB" id="A0A7J6CBH4"/>
<dbReference type="PROSITE" id="PS51144">
    <property type="entry name" value="ALPHA_CA_2"/>
    <property type="match status" value="1"/>
</dbReference>
<evidence type="ECO:0000259" key="11">
    <source>
        <dbReference type="PROSITE" id="PS51144"/>
    </source>
</evidence>
<dbReference type="PROSITE" id="PS00162">
    <property type="entry name" value="ALPHA_CA_1"/>
    <property type="match status" value="1"/>
</dbReference>
<evidence type="ECO:0000256" key="1">
    <source>
        <dbReference type="ARBA" id="ARBA00001947"/>
    </source>
</evidence>
<dbReference type="EMBL" id="JAAMOB010000015">
    <property type="protein sequence ID" value="KAF4103965.1"/>
    <property type="molecule type" value="Genomic_DNA"/>
</dbReference>
<evidence type="ECO:0000313" key="13">
    <source>
        <dbReference type="Proteomes" id="UP000579812"/>
    </source>
</evidence>
<feature type="domain" description="SH3" evidence="10">
    <location>
        <begin position="135"/>
        <end position="217"/>
    </location>
</feature>
<dbReference type="Pfam" id="PF07653">
    <property type="entry name" value="SH3_2"/>
    <property type="match status" value="1"/>
</dbReference>
<evidence type="ECO:0000256" key="9">
    <source>
        <dbReference type="PROSITE-ProRule" id="PRU00192"/>
    </source>
</evidence>
<dbReference type="EC" id="4.2.1.1" evidence="3"/>
<dbReference type="Proteomes" id="UP000579812">
    <property type="component" value="Unassembled WGS sequence"/>
</dbReference>
<proteinExistence type="inferred from homology"/>
<evidence type="ECO:0000256" key="6">
    <source>
        <dbReference type="ARBA" id="ARBA00022833"/>
    </source>
</evidence>
<dbReference type="SMART" id="SM00326">
    <property type="entry name" value="SH3"/>
    <property type="match status" value="2"/>
</dbReference>
<dbReference type="Pfam" id="PF00194">
    <property type="entry name" value="Carb_anhydrase"/>
    <property type="match status" value="1"/>
</dbReference>
<dbReference type="SUPFAM" id="SSF50044">
    <property type="entry name" value="SH3-domain"/>
    <property type="match status" value="2"/>
</dbReference>
<dbReference type="InterPro" id="IPR036028">
    <property type="entry name" value="SH3-like_dom_sf"/>
</dbReference>
<dbReference type="SMART" id="SM01057">
    <property type="entry name" value="Carb_anhydrase"/>
    <property type="match status" value="1"/>
</dbReference>
<dbReference type="Gene3D" id="3.10.200.10">
    <property type="entry name" value="Alpha carbonic anhydrase"/>
    <property type="match status" value="1"/>
</dbReference>
<reference evidence="12 13" key="1">
    <citation type="submission" date="2020-04" db="EMBL/GenBank/DDBJ databases">
        <title>Chromosome-level genome assembly of a cyprinid fish Onychostoma macrolepis by integration of Nanopore Sequencing, Bionano and Hi-C technology.</title>
        <authorList>
            <person name="Wang D."/>
        </authorList>
    </citation>
    <scope>NUCLEOTIDE SEQUENCE [LARGE SCALE GENOMIC DNA]</scope>
    <source>
        <strain evidence="12">SWU-2019</strain>
        <tissue evidence="12">Muscle</tissue>
    </source>
</reference>
<keyword evidence="8" id="KW-0456">Lyase</keyword>
<feature type="domain" description="SH3" evidence="10">
    <location>
        <begin position="33"/>
        <end position="101"/>
    </location>
</feature>
<evidence type="ECO:0000256" key="2">
    <source>
        <dbReference type="ARBA" id="ARBA00010718"/>
    </source>
</evidence>
<keyword evidence="5" id="KW-0479">Metal-binding</keyword>
<dbReference type="PROSITE" id="PS50002">
    <property type="entry name" value="SH3"/>
    <property type="match status" value="2"/>
</dbReference>
<evidence type="ECO:0000256" key="3">
    <source>
        <dbReference type="ARBA" id="ARBA00012925"/>
    </source>
</evidence>